<keyword evidence="2" id="KW-1185">Reference proteome</keyword>
<proteinExistence type="predicted"/>
<name>A0A2R6R3X8_9APHY</name>
<dbReference type="OrthoDB" id="2753495at2759"/>
<accession>A0A2R6R3X8</accession>
<dbReference type="Proteomes" id="UP000186601">
    <property type="component" value="Unassembled WGS sequence"/>
</dbReference>
<dbReference type="EMBL" id="MLYV02000282">
    <property type="protein sequence ID" value="PSS19936.1"/>
    <property type="molecule type" value="Genomic_DNA"/>
</dbReference>
<comment type="caution">
    <text evidence="1">The sequence shown here is derived from an EMBL/GenBank/DDBJ whole genome shotgun (WGS) entry which is preliminary data.</text>
</comment>
<sequence length="206" mass="23130">MTVRHFLIRPVPAYGKYTTQSVETYIKRHASKFRVDEIAEDPIIEQVIREAINIAQNGQRSNLRKAIFASVTGKESLDHFATRMINDWHMGKQPSDTSKKSITAQLALAREVAAPLAKAKNQRGADTGFWKKINEKLKALHGKHGVVQGRSSPGWHEWEEDVIHKDIEIYGNSRAGASSLGIDDEDGYDMMYNTLGDDLEADPLLE</sequence>
<gene>
    <name evidence="1" type="ORF">PHLCEN_2v3109</name>
</gene>
<evidence type="ECO:0000313" key="1">
    <source>
        <dbReference type="EMBL" id="PSS19936.1"/>
    </source>
</evidence>
<protein>
    <submittedName>
        <fullName evidence="1">Uncharacterized protein</fullName>
    </submittedName>
</protein>
<dbReference type="AlphaFoldDB" id="A0A2R6R3X8"/>
<organism evidence="1 2">
    <name type="scientific">Hermanssonia centrifuga</name>
    <dbReference type="NCBI Taxonomy" id="98765"/>
    <lineage>
        <taxon>Eukaryota</taxon>
        <taxon>Fungi</taxon>
        <taxon>Dikarya</taxon>
        <taxon>Basidiomycota</taxon>
        <taxon>Agaricomycotina</taxon>
        <taxon>Agaricomycetes</taxon>
        <taxon>Polyporales</taxon>
        <taxon>Meruliaceae</taxon>
        <taxon>Hermanssonia</taxon>
    </lineage>
</organism>
<reference evidence="1 2" key="1">
    <citation type="submission" date="2018-02" db="EMBL/GenBank/DDBJ databases">
        <title>Genome sequence of the basidiomycete white-rot fungus Phlebia centrifuga.</title>
        <authorList>
            <person name="Granchi Z."/>
            <person name="Peng M."/>
            <person name="de Vries R.P."/>
            <person name="Hilden K."/>
            <person name="Makela M.R."/>
            <person name="Grigoriev I."/>
            <person name="Riley R."/>
        </authorList>
    </citation>
    <scope>NUCLEOTIDE SEQUENCE [LARGE SCALE GENOMIC DNA]</scope>
    <source>
        <strain evidence="1 2">FBCC195</strain>
    </source>
</reference>
<evidence type="ECO:0000313" key="2">
    <source>
        <dbReference type="Proteomes" id="UP000186601"/>
    </source>
</evidence>